<proteinExistence type="predicted"/>
<dbReference type="InterPro" id="IPR003726">
    <property type="entry name" value="HCY_dom"/>
</dbReference>
<dbReference type="Pfam" id="PF02574">
    <property type="entry name" value="S-methyl_trans"/>
    <property type="match status" value="1"/>
</dbReference>
<keyword evidence="2 5" id="KW-0808">Transferase</keyword>
<dbReference type="EC" id="2.1.1.13" evidence="5"/>
<accession>A0AAW9IXQ7</accession>
<evidence type="ECO:0000256" key="1">
    <source>
        <dbReference type="ARBA" id="ARBA00022603"/>
    </source>
</evidence>
<feature type="domain" description="Hcy-binding" evidence="4">
    <location>
        <begin position="1"/>
        <end position="169"/>
    </location>
</feature>
<dbReference type="AlphaFoldDB" id="A0AAW9IXQ7"/>
<gene>
    <name evidence="5" type="primary">metH</name>
    <name evidence="5" type="ORF">GNF81_18515</name>
</gene>
<evidence type="ECO:0000259" key="4">
    <source>
        <dbReference type="PROSITE" id="PS50970"/>
    </source>
</evidence>
<sequence>SIHRKFLDVGADIIETNTLNSNKISQKDFGLQHLVYDLNYKSAKLAKKACADYLKKDGTKRYVAGAVGPTNKMVSLSLDIENSKCGNISFNELKDAYKEQIAALMDGGVDLILIETIFSSLNAKAAIMASNEVFRFKNRDLPIMISGTISNESGKLFSGEKFSDFAKSI</sequence>
<dbReference type="InterPro" id="IPR050554">
    <property type="entry name" value="Met_Synthase/Corrinoid"/>
</dbReference>
<dbReference type="SUPFAM" id="SSF82282">
    <property type="entry name" value="Homocysteine S-methyltransferase"/>
    <property type="match status" value="1"/>
</dbReference>
<feature type="non-terminal residue" evidence="5">
    <location>
        <position position="1"/>
    </location>
</feature>
<dbReference type="GO" id="GO:0005829">
    <property type="term" value="C:cytosol"/>
    <property type="evidence" value="ECO:0007669"/>
    <property type="project" value="TreeGrafter"/>
</dbReference>
<dbReference type="GO" id="GO:0008705">
    <property type="term" value="F:methionine synthase activity"/>
    <property type="evidence" value="ECO:0007669"/>
    <property type="project" value="UniProtKB-EC"/>
</dbReference>
<evidence type="ECO:0000313" key="6">
    <source>
        <dbReference type="Proteomes" id="UP001289066"/>
    </source>
</evidence>
<feature type="non-terminal residue" evidence="5">
    <location>
        <position position="169"/>
    </location>
</feature>
<dbReference type="GO" id="GO:0032259">
    <property type="term" value="P:methylation"/>
    <property type="evidence" value="ECO:0007669"/>
    <property type="project" value="UniProtKB-KW"/>
</dbReference>
<evidence type="ECO:0000256" key="2">
    <source>
        <dbReference type="ARBA" id="ARBA00022679"/>
    </source>
</evidence>
<dbReference type="PROSITE" id="PS50970">
    <property type="entry name" value="HCY"/>
    <property type="match status" value="1"/>
</dbReference>
<organism evidence="5 6">
    <name type="scientific">Clostridium perfringens</name>
    <dbReference type="NCBI Taxonomy" id="1502"/>
    <lineage>
        <taxon>Bacteria</taxon>
        <taxon>Bacillati</taxon>
        <taxon>Bacillota</taxon>
        <taxon>Clostridia</taxon>
        <taxon>Eubacteriales</taxon>
        <taxon>Clostridiaceae</taxon>
        <taxon>Clostridium</taxon>
    </lineage>
</organism>
<dbReference type="PANTHER" id="PTHR45833">
    <property type="entry name" value="METHIONINE SYNTHASE"/>
    <property type="match status" value="1"/>
</dbReference>
<dbReference type="RefSeq" id="WP_322413101.1">
    <property type="nucleotide sequence ID" value="NZ_WNVG01000811.1"/>
</dbReference>
<dbReference type="Proteomes" id="UP001289066">
    <property type="component" value="Unassembled WGS sequence"/>
</dbReference>
<dbReference type="EMBL" id="WNVG01000811">
    <property type="protein sequence ID" value="MDZ5034689.1"/>
    <property type="molecule type" value="Genomic_DNA"/>
</dbReference>
<dbReference type="Gene3D" id="3.20.20.330">
    <property type="entry name" value="Homocysteine-binding-like domain"/>
    <property type="match status" value="1"/>
</dbReference>
<comment type="caution">
    <text evidence="5">The sequence shown here is derived from an EMBL/GenBank/DDBJ whole genome shotgun (WGS) entry which is preliminary data.</text>
</comment>
<reference evidence="5" key="1">
    <citation type="submission" date="2019-11" db="EMBL/GenBank/DDBJ databases">
        <title>Characterization of Clostridium perfringens isolates from swine manure treated agricultural soils.</title>
        <authorList>
            <person name="Wushke S.T."/>
        </authorList>
    </citation>
    <scope>NUCLEOTIDE SEQUENCE</scope>
    <source>
        <strain evidence="5">X15</strain>
    </source>
</reference>
<name>A0AAW9IXQ7_CLOPF</name>
<protein>
    <submittedName>
        <fullName evidence="5">Methionine synthase</fullName>
        <ecNumber evidence="5">2.1.1.13</ecNumber>
    </submittedName>
</protein>
<keyword evidence="1 5" id="KW-0489">Methyltransferase</keyword>
<evidence type="ECO:0000313" key="5">
    <source>
        <dbReference type="EMBL" id="MDZ5034689.1"/>
    </source>
</evidence>
<dbReference type="InterPro" id="IPR036589">
    <property type="entry name" value="HCY_dom_sf"/>
</dbReference>
<evidence type="ECO:0000256" key="3">
    <source>
        <dbReference type="PROSITE-ProRule" id="PRU00333"/>
    </source>
</evidence>
<comment type="caution">
    <text evidence="3">Lacks conserved residue(s) required for the propagation of feature annotation.</text>
</comment>